<protein>
    <submittedName>
        <fullName evidence="3">Catechol 2,3-dioxygenase</fullName>
        <ecNumber evidence="3">1.13.11.2</ecNumber>
    </submittedName>
</protein>
<dbReference type="EC" id="1.13.11.2" evidence="3"/>
<comment type="caution">
    <text evidence="3">The sequence shown here is derived from an EMBL/GenBank/DDBJ whole genome shotgun (WGS) entry which is preliminary data.</text>
</comment>
<evidence type="ECO:0000313" key="3">
    <source>
        <dbReference type="EMBL" id="MDP9838237.1"/>
    </source>
</evidence>
<feature type="domain" description="VOC" evidence="2">
    <location>
        <begin position="209"/>
        <end position="326"/>
    </location>
</feature>
<dbReference type="Gene3D" id="3.10.180.10">
    <property type="entry name" value="2,3-Dihydroxybiphenyl 1,2-Dioxygenase, domain 1"/>
    <property type="match status" value="2"/>
</dbReference>
<evidence type="ECO:0000256" key="1">
    <source>
        <dbReference type="SAM" id="SignalP"/>
    </source>
</evidence>
<organism evidence="3 4">
    <name type="scientific">Neorhizobium huautlense</name>
    <dbReference type="NCBI Taxonomy" id="67774"/>
    <lineage>
        <taxon>Bacteria</taxon>
        <taxon>Pseudomonadati</taxon>
        <taxon>Pseudomonadota</taxon>
        <taxon>Alphaproteobacteria</taxon>
        <taxon>Hyphomicrobiales</taxon>
        <taxon>Rhizobiaceae</taxon>
        <taxon>Rhizobium/Agrobacterium group</taxon>
        <taxon>Neorhizobium</taxon>
    </lineage>
</organism>
<keyword evidence="4" id="KW-1185">Reference proteome</keyword>
<dbReference type="Pfam" id="PF00903">
    <property type="entry name" value="Glyoxalase"/>
    <property type="match status" value="1"/>
</dbReference>
<dbReference type="RefSeq" id="WP_306835932.1">
    <property type="nucleotide sequence ID" value="NZ_JAUSRF010000009.1"/>
</dbReference>
<dbReference type="SUPFAM" id="SSF54593">
    <property type="entry name" value="Glyoxalase/Bleomycin resistance protein/Dihydroxybiphenyl dioxygenase"/>
    <property type="match status" value="2"/>
</dbReference>
<dbReference type="CDD" id="cd07255">
    <property type="entry name" value="VOC_BsCatE_like_N"/>
    <property type="match status" value="1"/>
</dbReference>
<gene>
    <name evidence="3" type="ORF">J2T09_003004</name>
</gene>
<evidence type="ECO:0000259" key="2">
    <source>
        <dbReference type="PROSITE" id="PS51819"/>
    </source>
</evidence>
<feature type="chain" id="PRO_5045999008" evidence="1">
    <location>
        <begin position="20"/>
        <end position="326"/>
    </location>
</feature>
<dbReference type="Proteomes" id="UP001241472">
    <property type="component" value="Unassembled WGS sequence"/>
</dbReference>
<accession>A0ABT9PUT9</accession>
<dbReference type="PANTHER" id="PTHR43279">
    <property type="entry name" value="CATECHOL-2,3-DIOXYGENASE"/>
    <property type="match status" value="1"/>
</dbReference>
<dbReference type="InterPro" id="IPR004360">
    <property type="entry name" value="Glyas_Fos-R_dOase_dom"/>
</dbReference>
<dbReference type="InterPro" id="IPR029068">
    <property type="entry name" value="Glyas_Bleomycin-R_OHBP_Dase"/>
</dbReference>
<dbReference type="EMBL" id="JAUSRF010000009">
    <property type="protein sequence ID" value="MDP9838237.1"/>
    <property type="molecule type" value="Genomic_DNA"/>
</dbReference>
<dbReference type="InterPro" id="IPR037523">
    <property type="entry name" value="VOC_core"/>
</dbReference>
<sequence length="326" mass="35254">MPVTRRHILALAGVTTAAAALPGALTAEGITDNMAAQANLPFALTTPIHCGEVALRVRDLDNMVAYYRAVLGLAELSRTKEGATLGAGKTPLLHLITTPDAKIEPVTSAGLYHVAYLMPNRAELARWLVHIAMTKVPVSGFADHNVSEAIYLMDPEGNGIEVYCDRPRENWQWNDGVVTMGTEQLDVDGILALADTTKDTFERAPDLMRIGHMHLKVGDLTKGDAFYVAAAGLVHTRKGREDAAFLSSGGYHHHVAMNMWHSKGVGARESGQTGLAWFSLEVTDNETLEAQRSRFETAGFAPKSLTDGRGFEVIDPWGTGLRLVLA</sequence>
<keyword evidence="1" id="KW-0732">Signal</keyword>
<dbReference type="GO" id="GO:0018577">
    <property type="term" value="F:catechol 2,3-dioxygenase activity"/>
    <property type="evidence" value="ECO:0007669"/>
    <property type="project" value="UniProtKB-EC"/>
</dbReference>
<dbReference type="PROSITE" id="PS51819">
    <property type="entry name" value="VOC"/>
    <property type="match status" value="2"/>
</dbReference>
<reference evidence="3 4" key="1">
    <citation type="submission" date="2023-07" db="EMBL/GenBank/DDBJ databases">
        <title>Sorghum-associated microbial communities from plants grown in Nebraska, USA.</title>
        <authorList>
            <person name="Schachtman D."/>
        </authorList>
    </citation>
    <scope>NUCLEOTIDE SEQUENCE [LARGE SCALE GENOMIC DNA]</scope>
    <source>
        <strain evidence="3 4">DS1307</strain>
    </source>
</reference>
<proteinExistence type="predicted"/>
<name>A0ABT9PUT9_9HYPH</name>
<dbReference type="InterPro" id="IPR006311">
    <property type="entry name" value="TAT_signal"/>
</dbReference>
<dbReference type="PANTHER" id="PTHR43279:SF1">
    <property type="entry name" value="CATECHOL-2,3-DIOXYGENASE"/>
    <property type="match status" value="1"/>
</dbReference>
<evidence type="ECO:0000313" key="4">
    <source>
        <dbReference type="Proteomes" id="UP001241472"/>
    </source>
</evidence>
<feature type="domain" description="VOC" evidence="2">
    <location>
        <begin position="49"/>
        <end position="165"/>
    </location>
</feature>
<dbReference type="PROSITE" id="PS51318">
    <property type="entry name" value="TAT"/>
    <property type="match status" value="1"/>
</dbReference>
<feature type="signal peptide" evidence="1">
    <location>
        <begin position="1"/>
        <end position="19"/>
    </location>
</feature>
<keyword evidence="3" id="KW-0560">Oxidoreductase</keyword>